<dbReference type="RefSeq" id="WP_128229182.1">
    <property type="nucleotide sequence ID" value="NZ_SACR01000004.1"/>
</dbReference>
<dbReference type="OrthoDB" id="9181584at2"/>
<dbReference type="Proteomes" id="UP000285575">
    <property type="component" value="Unassembled WGS sequence"/>
</dbReference>
<dbReference type="PANTHER" id="PTHR32309:SF13">
    <property type="entry name" value="FERRIC ENTEROBACTIN TRANSPORT PROTEIN FEPE"/>
    <property type="match status" value="1"/>
</dbReference>
<evidence type="ECO:0000256" key="1">
    <source>
        <dbReference type="SAM" id="MobiDB-lite"/>
    </source>
</evidence>
<organism evidence="2 3">
    <name type="scientific">Rubrivivax rivuli</name>
    <dbReference type="NCBI Taxonomy" id="1862385"/>
    <lineage>
        <taxon>Bacteria</taxon>
        <taxon>Pseudomonadati</taxon>
        <taxon>Pseudomonadota</taxon>
        <taxon>Betaproteobacteria</taxon>
        <taxon>Burkholderiales</taxon>
        <taxon>Sphaerotilaceae</taxon>
        <taxon>Rubrivivax</taxon>
    </lineage>
</organism>
<feature type="region of interest" description="Disordered" evidence="1">
    <location>
        <begin position="1"/>
        <end position="32"/>
    </location>
</feature>
<gene>
    <name evidence="2" type="ORF">EOE66_13200</name>
</gene>
<evidence type="ECO:0000313" key="2">
    <source>
        <dbReference type="EMBL" id="RVU45110.1"/>
    </source>
</evidence>
<dbReference type="GO" id="GO:0004713">
    <property type="term" value="F:protein tyrosine kinase activity"/>
    <property type="evidence" value="ECO:0007669"/>
    <property type="project" value="TreeGrafter"/>
</dbReference>
<dbReference type="InterPro" id="IPR027417">
    <property type="entry name" value="P-loop_NTPase"/>
</dbReference>
<dbReference type="GO" id="GO:0005886">
    <property type="term" value="C:plasma membrane"/>
    <property type="evidence" value="ECO:0007669"/>
    <property type="project" value="TreeGrafter"/>
</dbReference>
<feature type="compositionally biased region" description="Low complexity" evidence="1">
    <location>
        <begin position="1"/>
        <end position="21"/>
    </location>
</feature>
<evidence type="ECO:0000313" key="3">
    <source>
        <dbReference type="Proteomes" id="UP000285575"/>
    </source>
</evidence>
<keyword evidence="3" id="KW-1185">Reference proteome</keyword>
<accession>A0A437REB5</accession>
<dbReference type="PANTHER" id="PTHR32309">
    <property type="entry name" value="TYROSINE-PROTEIN KINASE"/>
    <property type="match status" value="1"/>
</dbReference>
<dbReference type="EMBL" id="SACR01000004">
    <property type="protein sequence ID" value="RVU45110.1"/>
    <property type="molecule type" value="Genomic_DNA"/>
</dbReference>
<reference evidence="2 3" key="1">
    <citation type="submission" date="2019-01" db="EMBL/GenBank/DDBJ databases">
        <authorList>
            <person name="Chen W.-M."/>
        </authorList>
    </citation>
    <scope>NUCLEOTIDE SEQUENCE [LARGE SCALE GENOMIC DNA]</scope>
    <source>
        <strain evidence="2 3">KYPY4</strain>
    </source>
</reference>
<sequence>MNAPLRPVEPVVLRPEPAPARGDMQPEAPAGGTLSIHYTQTRVLAGCVERLQRLPGVVRADRSELAEVFKRLRSQLLQRLQADGHSLLAVTSPRAIAGKSLTALNLALAMAAELDRTVLLVDADLSGGGLQSLLGLGDAPGLGEHLGEGTPLDALLVNPGVPRLVVLPGGRRGGPASAELLATRAMQRLGQEIKQRYPDRMVIIDMPPLLDTADAMALLPLADTTLLVAEEHGTALADLEEAAALLAPFNLVGSVLAPKPPALRPARLPWWRRWRGQGAAKPRA</sequence>
<dbReference type="Gene3D" id="3.40.50.300">
    <property type="entry name" value="P-loop containing nucleotide triphosphate hydrolases"/>
    <property type="match status" value="1"/>
</dbReference>
<name>A0A437REB5_9BURK</name>
<comment type="caution">
    <text evidence="2">The sequence shown here is derived from an EMBL/GenBank/DDBJ whole genome shotgun (WGS) entry which is preliminary data.</text>
</comment>
<proteinExistence type="predicted"/>
<dbReference type="AlphaFoldDB" id="A0A437REB5"/>
<dbReference type="InterPro" id="IPR050445">
    <property type="entry name" value="Bact_polysacc_biosynth/exp"/>
</dbReference>
<protein>
    <submittedName>
        <fullName evidence="2">Exopolysaccharide biosynthesis protein</fullName>
    </submittedName>
</protein>
<dbReference type="SUPFAM" id="SSF52540">
    <property type="entry name" value="P-loop containing nucleoside triphosphate hydrolases"/>
    <property type="match status" value="1"/>
</dbReference>